<dbReference type="AlphaFoldDB" id="A0A2H3EAQ4"/>
<dbReference type="Proteomes" id="UP000217790">
    <property type="component" value="Unassembled WGS sequence"/>
</dbReference>
<dbReference type="InParanoid" id="A0A2H3EAQ4"/>
<gene>
    <name evidence="2" type="ORF">ARMGADRAFT_1070939</name>
</gene>
<dbReference type="EMBL" id="KZ293644">
    <property type="protein sequence ID" value="PBL04492.1"/>
    <property type="molecule type" value="Genomic_DNA"/>
</dbReference>
<feature type="compositionally biased region" description="Low complexity" evidence="1">
    <location>
        <begin position="19"/>
        <end position="30"/>
    </location>
</feature>
<reference evidence="3" key="1">
    <citation type="journal article" date="2017" name="Nat. Ecol. Evol.">
        <title>Genome expansion and lineage-specific genetic innovations in the forest pathogenic fungi Armillaria.</title>
        <authorList>
            <person name="Sipos G."/>
            <person name="Prasanna A.N."/>
            <person name="Walter M.C."/>
            <person name="O'Connor E."/>
            <person name="Balint B."/>
            <person name="Krizsan K."/>
            <person name="Kiss B."/>
            <person name="Hess J."/>
            <person name="Varga T."/>
            <person name="Slot J."/>
            <person name="Riley R."/>
            <person name="Boka B."/>
            <person name="Rigling D."/>
            <person name="Barry K."/>
            <person name="Lee J."/>
            <person name="Mihaltcheva S."/>
            <person name="LaButti K."/>
            <person name="Lipzen A."/>
            <person name="Waldron R."/>
            <person name="Moloney N.M."/>
            <person name="Sperisen C."/>
            <person name="Kredics L."/>
            <person name="Vagvoelgyi C."/>
            <person name="Patrignani A."/>
            <person name="Fitzpatrick D."/>
            <person name="Nagy I."/>
            <person name="Doyle S."/>
            <person name="Anderson J.B."/>
            <person name="Grigoriev I.V."/>
            <person name="Gueldener U."/>
            <person name="Muensterkoetter M."/>
            <person name="Nagy L.G."/>
        </authorList>
    </citation>
    <scope>NUCLEOTIDE SEQUENCE [LARGE SCALE GENOMIC DNA]</scope>
    <source>
        <strain evidence="3">Ar21-2</strain>
    </source>
</reference>
<keyword evidence="3" id="KW-1185">Reference proteome</keyword>
<evidence type="ECO:0000256" key="1">
    <source>
        <dbReference type="SAM" id="MobiDB-lite"/>
    </source>
</evidence>
<name>A0A2H3EAQ4_ARMGA</name>
<accession>A0A2H3EAQ4</accession>
<feature type="region of interest" description="Disordered" evidence="1">
    <location>
        <begin position="1"/>
        <end position="50"/>
    </location>
</feature>
<evidence type="ECO:0000313" key="3">
    <source>
        <dbReference type="Proteomes" id="UP000217790"/>
    </source>
</evidence>
<sequence length="109" mass="12009">MEIQASTHSSKQRSRNLSDDISSGILGSDGTTHISAGLSELDGNEADDELDNDSLFEDFELTSEILEGLNKIEHDEAVAKARRAKVEAEARTNKLKLLWKASECPQNHK</sequence>
<protein>
    <submittedName>
        <fullName evidence="2">Uncharacterized protein</fullName>
    </submittedName>
</protein>
<evidence type="ECO:0000313" key="2">
    <source>
        <dbReference type="EMBL" id="PBL04492.1"/>
    </source>
</evidence>
<organism evidence="2 3">
    <name type="scientific">Armillaria gallica</name>
    <name type="common">Bulbous honey fungus</name>
    <name type="synonym">Armillaria bulbosa</name>
    <dbReference type="NCBI Taxonomy" id="47427"/>
    <lineage>
        <taxon>Eukaryota</taxon>
        <taxon>Fungi</taxon>
        <taxon>Dikarya</taxon>
        <taxon>Basidiomycota</taxon>
        <taxon>Agaricomycotina</taxon>
        <taxon>Agaricomycetes</taxon>
        <taxon>Agaricomycetidae</taxon>
        <taxon>Agaricales</taxon>
        <taxon>Marasmiineae</taxon>
        <taxon>Physalacriaceae</taxon>
        <taxon>Armillaria</taxon>
    </lineage>
</organism>
<proteinExistence type="predicted"/>